<dbReference type="InterPro" id="IPR007630">
    <property type="entry name" value="RNA_pol_sigma70_r4"/>
</dbReference>
<dbReference type="OrthoDB" id="9799825at2"/>
<dbReference type="Pfam" id="PF04545">
    <property type="entry name" value="Sigma70_r4"/>
    <property type="match status" value="1"/>
</dbReference>
<evidence type="ECO:0000313" key="8">
    <source>
        <dbReference type="EMBL" id="AKT37882.1"/>
    </source>
</evidence>
<dbReference type="Pfam" id="PF04542">
    <property type="entry name" value="Sigma70_r2"/>
    <property type="match status" value="1"/>
</dbReference>
<dbReference type="InterPro" id="IPR036388">
    <property type="entry name" value="WH-like_DNA-bd_sf"/>
</dbReference>
<evidence type="ECO:0000256" key="1">
    <source>
        <dbReference type="ARBA" id="ARBA00023015"/>
    </source>
</evidence>
<evidence type="ECO:0000259" key="6">
    <source>
        <dbReference type="Pfam" id="PF04542"/>
    </source>
</evidence>
<feature type="domain" description="RNA polymerase sigma-70 region 2" evidence="6">
    <location>
        <begin position="19"/>
        <end position="90"/>
    </location>
</feature>
<dbReference type="InterPro" id="IPR013324">
    <property type="entry name" value="RNA_pol_sigma_r3/r4-like"/>
</dbReference>
<keyword evidence="9" id="KW-1185">Reference proteome</keyword>
<dbReference type="InterPro" id="IPR013325">
    <property type="entry name" value="RNA_pol_sigma_r2"/>
</dbReference>
<protein>
    <submittedName>
        <fullName evidence="8">Uncharacterized protein</fullName>
    </submittedName>
</protein>
<dbReference type="CDD" id="cd06171">
    <property type="entry name" value="Sigma70_r4"/>
    <property type="match status" value="1"/>
</dbReference>
<dbReference type="InterPro" id="IPR007627">
    <property type="entry name" value="RNA_pol_sigma70_r2"/>
</dbReference>
<dbReference type="SUPFAM" id="SSF88659">
    <property type="entry name" value="Sigma3 and sigma4 domains of RNA polymerase sigma factors"/>
    <property type="match status" value="1"/>
</dbReference>
<feature type="compositionally biased region" description="Basic and acidic residues" evidence="5">
    <location>
        <begin position="279"/>
        <end position="288"/>
    </location>
</feature>
<evidence type="ECO:0000256" key="5">
    <source>
        <dbReference type="SAM" id="MobiDB-lite"/>
    </source>
</evidence>
<dbReference type="AlphaFoldDB" id="A0A0K1EB16"/>
<dbReference type="GO" id="GO:0003677">
    <property type="term" value="F:DNA binding"/>
    <property type="evidence" value="ECO:0007669"/>
    <property type="project" value="UniProtKB-KW"/>
</dbReference>
<evidence type="ECO:0000259" key="7">
    <source>
        <dbReference type="Pfam" id="PF04545"/>
    </source>
</evidence>
<evidence type="ECO:0000256" key="4">
    <source>
        <dbReference type="ARBA" id="ARBA00023163"/>
    </source>
</evidence>
<dbReference type="STRING" id="52.CMC5_020250"/>
<name>A0A0K1EB16_CHOCO</name>
<sequence>MSEASTSIHRLLTPAQQHLIERSLPLVRRRAQHWAKRYDGLLTRDDAESAGRLGLMEAVHRYDPRRDDVLEGFILRWVDGRILDLIQDESAARRLTRALYCAAGALGSTYPCDYDIMNEDEASLLERLSRFAQDLAVVAFLGGVASDTQDLATPSGSGREPTEASVVEAMTALEAALTVLDREERGVVRALYVDGTSMEEAAAALGLTFKQVRLRKGRALKKLRAALERSGVRVAPPPVDVLGARPALAGLTSAPDPDDRAAARRQARPASTAGTASVERTERTEHTERRPKRGAGR</sequence>
<feature type="domain" description="RNA polymerase sigma-70 region 4" evidence="7">
    <location>
        <begin position="176"/>
        <end position="225"/>
    </location>
</feature>
<dbReference type="InterPro" id="IPR014284">
    <property type="entry name" value="RNA_pol_sigma-70_dom"/>
</dbReference>
<evidence type="ECO:0000256" key="2">
    <source>
        <dbReference type="ARBA" id="ARBA00023082"/>
    </source>
</evidence>
<proteinExistence type="predicted"/>
<dbReference type="Gene3D" id="1.10.10.10">
    <property type="entry name" value="Winged helix-like DNA-binding domain superfamily/Winged helix DNA-binding domain"/>
    <property type="match status" value="1"/>
</dbReference>
<dbReference type="SUPFAM" id="SSF88946">
    <property type="entry name" value="Sigma2 domain of RNA polymerase sigma factors"/>
    <property type="match status" value="1"/>
</dbReference>
<feature type="region of interest" description="Disordered" evidence="5">
    <location>
        <begin position="250"/>
        <end position="297"/>
    </location>
</feature>
<dbReference type="GO" id="GO:0006352">
    <property type="term" value="P:DNA-templated transcription initiation"/>
    <property type="evidence" value="ECO:0007669"/>
    <property type="project" value="InterPro"/>
</dbReference>
<dbReference type="NCBIfam" id="TIGR02937">
    <property type="entry name" value="sigma70-ECF"/>
    <property type="match status" value="1"/>
</dbReference>
<dbReference type="Proteomes" id="UP000067626">
    <property type="component" value="Chromosome"/>
</dbReference>
<accession>A0A0K1EB16</accession>
<dbReference type="PANTHER" id="PTHR30385:SF8">
    <property type="entry name" value="RNA POLYMERASE SIGMA-E FACTOR"/>
    <property type="match status" value="1"/>
</dbReference>
<dbReference type="PRINTS" id="PR00046">
    <property type="entry name" value="SIGMA70FCT"/>
</dbReference>
<dbReference type="PANTHER" id="PTHR30385">
    <property type="entry name" value="SIGMA FACTOR F FLAGELLAR"/>
    <property type="match status" value="1"/>
</dbReference>
<reference evidence="8 9" key="1">
    <citation type="submission" date="2015-07" db="EMBL/GenBank/DDBJ databases">
        <title>Genome analysis of myxobacterium Chondromyces crocatus Cm c5 reveals a high potential for natural compound synthesis and the genetic basis for the loss of fruiting body formation.</title>
        <authorList>
            <person name="Zaburannyi N."/>
            <person name="Bunk B."/>
            <person name="Maier J."/>
            <person name="Overmann J."/>
            <person name="Mueller R."/>
        </authorList>
    </citation>
    <scope>NUCLEOTIDE SEQUENCE [LARGE SCALE GENOMIC DNA]</scope>
    <source>
        <strain evidence="8 9">Cm c5</strain>
    </source>
</reference>
<dbReference type="RefSeq" id="WP_050430190.1">
    <property type="nucleotide sequence ID" value="NZ_CP012159.1"/>
</dbReference>
<keyword evidence="4" id="KW-0804">Transcription</keyword>
<dbReference type="GO" id="GO:0016987">
    <property type="term" value="F:sigma factor activity"/>
    <property type="evidence" value="ECO:0007669"/>
    <property type="project" value="UniProtKB-KW"/>
</dbReference>
<keyword evidence="1" id="KW-0805">Transcription regulation</keyword>
<organism evidence="8 9">
    <name type="scientific">Chondromyces crocatus</name>
    <dbReference type="NCBI Taxonomy" id="52"/>
    <lineage>
        <taxon>Bacteria</taxon>
        <taxon>Pseudomonadati</taxon>
        <taxon>Myxococcota</taxon>
        <taxon>Polyangia</taxon>
        <taxon>Polyangiales</taxon>
        <taxon>Polyangiaceae</taxon>
        <taxon>Chondromyces</taxon>
    </lineage>
</organism>
<dbReference type="KEGG" id="ccro:CMC5_020250"/>
<evidence type="ECO:0000313" key="9">
    <source>
        <dbReference type="Proteomes" id="UP000067626"/>
    </source>
</evidence>
<dbReference type="Gene3D" id="1.10.1740.10">
    <property type="match status" value="1"/>
</dbReference>
<dbReference type="InterPro" id="IPR000943">
    <property type="entry name" value="RNA_pol_sigma70"/>
</dbReference>
<keyword evidence="3" id="KW-0238">DNA-binding</keyword>
<gene>
    <name evidence="8" type="ORF">CMC5_020250</name>
</gene>
<dbReference type="EMBL" id="CP012159">
    <property type="protein sequence ID" value="AKT37882.1"/>
    <property type="molecule type" value="Genomic_DNA"/>
</dbReference>
<keyword evidence="2" id="KW-0731">Sigma factor</keyword>
<evidence type="ECO:0000256" key="3">
    <source>
        <dbReference type="ARBA" id="ARBA00023125"/>
    </source>
</evidence>